<evidence type="ECO:0000313" key="2">
    <source>
        <dbReference type="EMBL" id="CAF3946301.1"/>
    </source>
</evidence>
<proteinExistence type="predicted"/>
<reference evidence="2" key="1">
    <citation type="submission" date="2021-02" db="EMBL/GenBank/DDBJ databases">
        <authorList>
            <person name="Nowell W R."/>
        </authorList>
    </citation>
    <scope>NUCLEOTIDE SEQUENCE</scope>
</reference>
<feature type="compositionally biased region" description="Polar residues" evidence="1">
    <location>
        <begin position="53"/>
        <end position="63"/>
    </location>
</feature>
<accession>A0A8S2MJZ7</accession>
<gene>
    <name evidence="2" type="ORF">GIL414_LOCUS8843</name>
</gene>
<feature type="region of interest" description="Disordered" evidence="1">
    <location>
        <begin position="1"/>
        <end position="65"/>
    </location>
</feature>
<feature type="compositionally biased region" description="Pro residues" evidence="1">
    <location>
        <begin position="23"/>
        <end position="32"/>
    </location>
</feature>
<evidence type="ECO:0000313" key="3">
    <source>
        <dbReference type="Proteomes" id="UP000681720"/>
    </source>
</evidence>
<name>A0A8S2MJZ7_9BILA</name>
<protein>
    <recommendedName>
        <fullName evidence="4">TBC1 domain family member 5</fullName>
    </recommendedName>
</protein>
<dbReference type="AlphaFoldDB" id="A0A8S2MJZ7"/>
<dbReference type="Gene3D" id="1.10.472.80">
    <property type="entry name" value="Ypt/Rab-GAP domain of gyp1p, domain 3"/>
    <property type="match status" value="1"/>
</dbReference>
<evidence type="ECO:0000256" key="1">
    <source>
        <dbReference type="SAM" id="MobiDB-lite"/>
    </source>
</evidence>
<sequence>MSSIETPTLKIETDTERVVLRPQRPPPPPPPSSAQSEPSSSIEPKRSSSEIEATTSFTKASNEFSREENDSHASVLFEFKNLFDSFDYETIRNKILNRQMITSPFTTVLWRIFLHCLPRDSSQWNQIIDGSRDNYSELADKYLLDLAKIREHNGDAENRNHPLSQEDETINIRILIDHIYLTNVSNIYICTCLWTVIFCYGECFEFVDYFFLALLMDIGQKFQKNTGCEYSCCLQYLMQPNVVSDVENIIQNALNLEKNSRNNKIRRLSTASESTNNRSFLSEIPKHTSPIQNFSQNPLLDSTRNNSTNRFASSIQPIKPVNSNSAKDSEMLVSPGKEARQRFDDNLQIQKYCAQFMNKFINRIQTRVWELQPFNQEEVQMQLNGLKEIANVLEDNLALDDDSLQALLNYKCQEKSIEPETDDID</sequence>
<dbReference type="Proteomes" id="UP000681720">
    <property type="component" value="Unassembled WGS sequence"/>
</dbReference>
<dbReference type="EMBL" id="CAJOBJ010002924">
    <property type="protein sequence ID" value="CAF3946301.1"/>
    <property type="molecule type" value="Genomic_DNA"/>
</dbReference>
<organism evidence="2 3">
    <name type="scientific">Rotaria magnacalcarata</name>
    <dbReference type="NCBI Taxonomy" id="392030"/>
    <lineage>
        <taxon>Eukaryota</taxon>
        <taxon>Metazoa</taxon>
        <taxon>Spiralia</taxon>
        <taxon>Gnathifera</taxon>
        <taxon>Rotifera</taxon>
        <taxon>Eurotatoria</taxon>
        <taxon>Bdelloidea</taxon>
        <taxon>Philodinida</taxon>
        <taxon>Philodinidae</taxon>
        <taxon>Rotaria</taxon>
    </lineage>
</organism>
<dbReference type="InterPro" id="IPR035969">
    <property type="entry name" value="Rab-GAP_TBC_sf"/>
</dbReference>
<feature type="compositionally biased region" description="Low complexity" evidence="1">
    <location>
        <begin position="33"/>
        <end position="42"/>
    </location>
</feature>
<comment type="caution">
    <text evidence="2">The sequence shown here is derived from an EMBL/GenBank/DDBJ whole genome shotgun (WGS) entry which is preliminary data.</text>
</comment>
<dbReference type="SUPFAM" id="SSF47923">
    <property type="entry name" value="Ypt/Rab-GAP domain of gyp1p"/>
    <property type="match status" value="1"/>
</dbReference>
<evidence type="ECO:0008006" key="4">
    <source>
        <dbReference type="Google" id="ProtNLM"/>
    </source>
</evidence>